<evidence type="ECO:0000313" key="3">
    <source>
        <dbReference type="Proteomes" id="UP000799538"/>
    </source>
</evidence>
<evidence type="ECO:0000256" key="1">
    <source>
        <dbReference type="SAM" id="MobiDB-lite"/>
    </source>
</evidence>
<evidence type="ECO:0000313" key="2">
    <source>
        <dbReference type="EMBL" id="KAF2228157.1"/>
    </source>
</evidence>
<keyword evidence="3" id="KW-1185">Reference proteome</keyword>
<reference evidence="3" key="1">
    <citation type="journal article" date="2020" name="Stud. Mycol.">
        <title>101 Dothideomycetes genomes: A test case for predicting lifestyles and emergence of pathogens.</title>
        <authorList>
            <person name="Haridas S."/>
            <person name="Albert R."/>
            <person name="Binder M."/>
            <person name="Bloem J."/>
            <person name="LaButti K."/>
            <person name="Salamov A."/>
            <person name="Andreopoulos B."/>
            <person name="Baker S."/>
            <person name="Barry K."/>
            <person name="Bills G."/>
            <person name="Bluhm B."/>
            <person name="Cannon C."/>
            <person name="Castanera R."/>
            <person name="Culley D."/>
            <person name="Daum C."/>
            <person name="Ezra D."/>
            <person name="Gonzalez J."/>
            <person name="Henrissat B."/>
            <person name="Kuo A."/>
            <person name="Liang C."/>
            <person name="Lipzen A."/>
            <person name="Lutzoni F."/>
            <person name="Magnuson J."/>
            <person name="Mondo S."/>
            <person name="Nolan M."/>
            <person name="Ohm R."/>
            <person name="Pangilinan J."/>
            <person name="Park H.-J."/>
            <person name="Ramirez L."/>
            <person name="Alfaro M."/>
            <person name="Sun H."/>
            <person name="Tritt A."/>
            <person name="Yoshinaga Y."/>
            <person name="Zwiers L.-H."/>
            <person name="Turgeon B."/>
            <person name="Goodwin S."/>
            <person name="Spatafora J."/>
            <person name="Crous P."/>
            <person name="Grigoriev I."/>
        </authorList>
    </citation>
    <scope>NUCLEOTIDE SEQUENCE [LARGE SCALE GENOMIC DNA]</scope>
    <source>
        <strain evidence="3">CECT 20119</strain>
    </source>
</reference>
<feature type="region of interest" description="Disordered" evidence="1">
    <location>
        <begin position="35"/>
        <end position="61"/>
    </location>
</feature>
<accession>A0A6A6GR38</accession>
<name>A0A6A6GR38_9PEZI</name>
<dbReference type="AlphaFoldDB" id="A0A6A6GR38"/>
<dbReference type="Proteomes" id="UP000799538">
    <property type="component" value="Unassembled WGS sequence"/>
</dbReference>
<organism evidence="2 3">
    <name type="scientific">Elsinoe ampelina</name>
    <dbReference type="NCBI Taxonomy" id="302913"/>
    <lineage>
        <taxon>Eukaryota</taxon>
        <taxon>Fungi</taxon>
        <taxon>Dikarya</taxon>
        <taxon>Ascomycota</taxon>
        <taxon>Pezizomycotina</taxon>
        <taxon>Dothideomycetes</taxon>
        <taxon>Dothideomycetidae</taxon>
        <taxon>Myriangiales</taxon>
        <taxon>Elsinoaceae</taxon>
        <taxon>Elsinoe</taxon>
    </lineage>
</organism>
<sequence>MCEEVTLGETDAAEPCKMAAHQHDTPVLSSFSVIPQKQKKREPHLRGYVKGPSKPIDLGEKDEDGNLKKVYKRLKKPTKPAIEECELLEVEQEHHSHISHDLQHSFGARGRRVGRGGGMPLILPDHFFWPVASRARVGCIDVLVVISLLEATRIPCAAAWEQRAMRLGSAWLLVDSLNQFSIRSLTPSNPCNLEWKKQKPWHQSRL</sequence>
<protein>
    <submittedName>
        <fullName evidence="2">Uncharacterized protein</fullName>
    </submittedName>
</protein>
<proteinExistence type="predicted"/>
<dbReference type="EMBL" id="ML992501">
    <property type="protein sequence ID" value="KAF2228157.1"/>
    <property type="molecule type" value="Genomic_DNA"/>
</dbReference>
<dbReference type="OrthoDB" id="10593000at2759"/>
<gene>
    <name evidence="2" type="ORF">BDZ85DRAFT_255506</name>
</gene>